<keyword evidence="3" id="KW-1185">Reference proteome</keyword>
<gene>
    <name evidence="2" type="ORF">CferDRAFT_1648</name>
</gene>
<dbReference type="AlphaFoldDB" id="Q0YTA3"/>
<proteinExistence type="predicted"/>
<feature type="domain" description="AAA+ ATPase" evidence="1">
    <location>
        <begin position="35"/>
        <end position="155"/>
    </location>
</feature>
<organism evidence="2 3">
    <name type="scientific">Chlorobium ferrooxidans DSM 13031</name>
    <dbReference type="NCBI Taxonomy" id="377431"/>
    <lineage>
        <taxon>Bacteria</taxon>
        <taxon>Pseudomonadati</taxon>
        <taxon>Chlorobiota</taxon>
        <taxon>Chlorobiia</taxon>
        <taxon>Chlorobiales</taxon>
        <taxon>Chlorobiaceae</taxon>
        <taxon>Chlorobium/Pelodictyon group</taxon>
        <taxon>Chlorobium</taxon>
    </lineage>
</organism>
<dbReference type="Proteomes" id="UP000004162">
    <property type="component" value="Unassembled WGS sequence"/>
</dbReference>
<sequence>MNGYLRGIIRQKIVDAQAAPLPEFTFRDTRVPVVKGKAIAVIGMRRSGKTTLLKQIISERLKQGVPREGVLYFSFEDERLAGMKSSDLDIVIEEFYRLHPQLRVHQRVVLFFDEIQVVPDWELFIRRLLDTENAEIFISGSSARLLSREVATSMRGRALEAVVYPFSFREYLRHEKVEPSKPAEEWTTSDRSTIESELRNYLAFGGFPEATGIKGRDRQELLRAYIDVVLLRDVVERYAVTNPAALRWMVRQLLGNAAGSFSINRFHADLKSQGFSVAKDTLHTYLGYLEDSFLLQTLFLATDSERRRMVNPRKIYPVDTGFIPLFDRSGKENTGHALETAVFLELSRRGYAIGYVHTASGHEVDFLARDLTKGDELIQVCTDLTQSTTREREVRALLDAAPEFRNARLRLITLEPPPGVEFPPEIAITLASEWLLLD</sequence>
<evidence type="ECO:0000313" key="3">
    <source>
        <dbReference type="Proteomes" id="UP000004162"/>
    </source>
</evidence>
<reference evidence="2 3" key="1">
    <citation type="submission" date="2006-07" db="EMBL/GenBank/DDBJ databases">
        <title>Annotation of the draft genome assembly of Chlorobium ferroxidans DSM 13031.</title>
        <authorList>
            <consortium name="US DOE Joint Genome Institute (JGI-ORNL)"/>
            <person name="Larimer F."/>
            <person name="Land M."/>
            <person name="Hauser L."/>
        </authorList>
    </citation>
    <scope>NUCLEOTIDE SEQUENCE [LARGE SCALE GENOMIC DNA]</scope>
    <source>
        <strain evidence="2 3">DSM 13031</strain>
    </source>
</reference>
<protein>
    <submittedName>
        <fullName evidence="2">ATPase</fullName>
    </submittedName>
</protein>
<evidence type="ECO:0000259" key="1">
    <source>
        <dbReference type="SMART" id="SM00382"/>
    </source>
</evidence>
<dbReference type="Pfam" id="PF13173">
    <property type="entry name" value="AAA_14"/>
    <property type="match status" value="1"/>
</dbReference>
<dbReference type="Gene3D" id="3.40.50.300">
    <property type="entry name" value="P-loop containing nucleotide triphosphate hydrolases"/>
    <property type="match status" value="1"/>
</dbReference>
<dbReference type="PANTHER" id="PTHR33295">
    <property type="entry name" value="ATPASE"/>
    <property type="match status" value="1"/>
</dbReference>
<dbReference type="Pfam" id="PF13635">
    <property type="entry name" value="DUF4143"/>
    <property type="match status" value="1"/>
</dbReference>
<reference evidence="2 3" key="2">
    <citation type="submission" date="2006-07" db="EMBL/GenBank/DDBJ databases">
        <title>Sequencing of the draft genome and assembly of Chlorobium ferroxidans DSM 13031.</title>
        <authorList>
            <consortium name="US DOE Joint Genome Institute (JGI-PGF)"/>
            <person name="Copeland A."/>
            <person name="Lucas S."/>
            <person name="Lapidus A."/>
            <person name="Barry K."/>
            <person name="Glavina del Rio T."/>
            <person name="Dalin E."/>
            <person name="Tice H."/>
            <person name="Bruce D."/>
            <person name="Pitluck S."/>
            <person name="Richardson P."/>
        </authorList>
    </citation>
    <scope>NUCLEOTIDE SEQUENCE [LARGE SCALE GENOMIC DNA]</scope>
    <source>
        <strain evidence="2 3">DSM 13031</strain>
    </source>
</reference>
<name>Q0YTA3_9CHLB</name>
<comment type="caution">
    <text evidence="2">The sequence shown here is derived from an EMBL/GenBank/DDBJ whole genome shotgun (WGS) entry which is preliminary data.</text>
</comment>
<dbReference type="SUPFAM" id="SSF52540">
    <property type="entry name" value="P-loop containing nucleoside triphosphate hydrolases"/>
    <property type="match status" value="1"/>
</dbReference>
<evidence type="ECO:0000313" key="2">
    <source>
        <dbReference type="EMBL" id="EAT59641.1"/>
    </source>
</evidence>
<dbReference type="InterPro" id="IPR003593">
    <property type="entry name" value="AAA+_ATPase"/>
</dbReference>
<accession>Q0YTA3</accession>
<dbReference type="RefSeq" id="WP_006365778.1">
    <property type="nucleotide sequence ID" value="NZ_AASE01000003.1"/>
</dbReference>
<dbReference type="OrthoDB" id="9801840at2"/>
<dbReference type="PANTHER" id="PTHR33295:SF8">
    <property type="entry name" value="AAA+ ATPASE DOMAIN-CONTAINING PROTEIN"/>
    <property type="match status" value="1"/>
</dbReference>
<dbReference type="InterPro" id="IPR025420">
    <property type="entry name" value="DUF4143"/>
</dbReference>
<dbReference type="EMBL" id="AASE01000003">
    <property type="protein sequence ID" value="EAT59641.1"/>
    <property type="molecule type" value="Genomic_DNA"/>
</dbReference>
<dbReference type="InterPro" id="IPR041682">
    <property type="entry name" value="AAA_14"/>
</dbReference>
<dbReference type="InterPro" id="IPR027417">
    <property type="entry name" value="P-loop_NTPase"/>
</dbReference>
<dbReference type="SMART" id="SM00382">
    <property type="entry name" value="AAA"/>
    <property type="match status" value="1"/>
</dbReference>